<evidence type="ECO:0000313" key="1">
    <source>
        <dbReference type="EMBL" id="KAK8955250.1"/>
    </source>
</evidence>
<comment type="caution">
    <text evidence="1">The sequence shown here is derived from an EMBL/GenBank/DDBJ whole genome shotgun (WGS) entry which is preliminary data.</text>
</comment>
<evidence type="ECO:0000313" key="2">
    <source>
        <dbReference type="Proteomes" id="UP001412067"/>
    </source>
</evidence>
<proteinExistence type="predicted"/>
<dbReference type="EMBL" id="JBBWWR010000013">
    <property type="protein sequence ID" value="KAK8955250.1"/>
    <property type="molecule type" value="Genomic_DNA"/>
</dbReference>
<sequence>MLGIEPRGNSATRHKVSWEMDVSVDTALVRIPCVLVICRRDKASETLPRGKCGRENSEKL</sequence>
<gene>
    <name evidence="1" type="ORF">KSP40_PGU014411</name>
</gene>
<protein>
    <submittedName>
        <fullName evidence="1">Uncharacterized protein</fullName>
    </submittedName>
</protein>
<dbReference type="Proteomes" id="UP001412067">
    <property type="component" value="Unassembled WGS sequence"/>
</dbReference>
<accession>A0ABR2LYF4</accession>
<organism evidence="1 2">
    <name type="scientific">Platanthera guangdongensis</name>
    <dbReference type="NCBI Taxonomy" id="2320717"/>
    <lineage>
        <taxon>Eukaryota</taxon>
        <taxon>Viridiplantae</taxon>
        <taxon>Streptophyta</taxon>
        <taxon>Embryophyta</taxon>
        <taxon>Tracheophyta</taxon>
        <taxon>Spermatophyta</taxon>
        <taxon>Magnoliopsida</taxon>
        <taxon>Liliopsida</taxon>
        <taxon>Asparagales</taxon>
        <taxon>Orchidaceae</taxon>
        <taxon>Orchidoideae</taxon>
        <taxon>Orchideae</taxon>
        <taxon>Orchidinae</taxon>
        <taxon>Platanthera</taxon>
    </lineage>
</organism>
<keyword evidence="2" id="KW-1185">Reference proteome</keyword>
<name>A0ABR2LYF4_9ASPA</name>
<reference evidence="1 2" key="1">
    <citation type="journal article" date="2022" name="Nat. Plants">
        <title>Genomes of leafy and leafless Platanthera orchids illuminate the evolution of mycoheterotrophy.</title>
        <authorList>
            <person name="Li M.H."/>
            <person name="Liu K.W."/>
            <person name="Li Z."/>
            <person name="Lu H.C."/>
            <person name="Ye Q.L."/>
            <person name="Zhang D."/>
            <person name="Wang J.Y."/>
            <person name="Li Y.F."/>
            <person name="Zhong Z.M."/>
            <person name="Liu X."/>
            <person name="Yu X."/>
            <person name="Liu D.K."/>
            <person name="Tu X.D."/>
            <person name="Liu B."/>
            <person name="Hao Y."/>
            <person name="Liao X.Y."/>
            <person name="Jiang Y.T."/>
            <person name="Sun W.H."/>
            <person name="Chen J."/>
            <person name="Chen Y.Q."/>
            <person name="Ai Y."/>
            <person name="Zhai J.W."/>
            <person name="Wu S.S."/>
            <person name="Zhou Z."/>
            <person name="Hsiao Y.Y."/>
            <person name="Wu W.L."/>
            <person name="Chen Y.Y."/>
            <person name="Lin Y.F."/>
            <person name="Hsu J.L."/>
            <person name="Li C.Y."/>
            <person name="Wang Z.W."/>
            <person name="Zhao X."/>
            <person name="Zhong W.Y."/>
            <person name="Ma X.K."/>
            <person name="Ma L."/>
            <person name="Huang J."/>
            <person name="Chen G.Z."/>
            <person name="Huang M.Z."/>
            <person name="Huang L."/>
            <person name="Peng D.H."/>
            <person name="Luo Y.B."/>
            <person name="Zou S.Q."/>
            <person name="Chen S.P."/>
            <person name="Lan S."/>
            <person name="Tsai W.C."/>
            <person name="Van de Peer Y."/>
            <person name="Liu Z.J."/>
        </authorList>
    </citation>
    <scope>NUCLEOTIDE SEQUENCE [LARGE SCALE GENOMIC DNA]</scope>
    <source>
        <strain evidence="1">Lor288</strain>
    </source>
</reference>